<dbReference type="CDD" id="cd02932">
    <property type="entry name" value="OYE_YqiM_FMN"/>
    <property type="match status" value="1"/>
</dbReference>
<evidence type="ECO:0000259" key="6">
    <source>
        <dbReference type="Pfam" id="PF00724"/>
    </source>
</evidence>
<dbReference type="InterPro" id="IPR001155">
    <property type="entry name" value="OxRdtase_FMN_N"/>
</dbReference>
<evidence type="ECO:0000256" key="1">
    <source>
        <dbReference type="ARBA" id="ARBA00001917"/>
    </source>
</evidence>
<evidence type="ECO:0000256" key="2">
    <source>
        <dbReference type="ARBA" id="ARBA00022630"/>
    </source>
</evidence>
<keyword evidence="2" id="KW-0285">Flavoprotein</keyword>
<gene>
    <name evidence="7" type="ORF">JVW63_03345</name>
</gene>
<sequence>MSSLFSPITIGSVTARNRAWMSPMCQYSAAPAGEEMGRPTDWHDVHYASRGWGGVGAVIVEATAVTPEGRISPFDLSLHSDDSIPSFARLAKLIRSTGAVPGIQLGHAGRKASGPRPWDEARLVYPSSSEIGWEPVAPSAIGFSDMYMEPRELSDGEITALIESFAQATRRAVEAGFEIIELHGAHGYLIHQFLSPLSNTRTDRWGGDSRTAFPLAVLEAMRKETPGALAIRVSATDWCEFVDDRAGWTVADTVSFVREAKDLGLDFVDVSSGGNVPDVRIPAGPGYQVRFARDLAQTGVPTGTVGLITEAVQAEQIVRESADVVLLGRSLLSDPYLLQAWRTRLREEPAMAQPYHRQLTRY</sequence>
<dbReference type="Proteomes" id="UP000705983">
    <property type="component" value="Unassembled WGS sequence"/>
</dbReference>
<proteinExistence type="predicted"/>
<keyword evidence="4" id="KW-0521">NADP</keyword>
<dbReference type="InterPro" id="IPR013785">
    <property type="entry name" value="Aldolase_TIM"/>
</dbReference>
<organism evidence="7 8">
    <name type="scientific">Flaviflexus equikiangi</name>
    <dbReference type="NCBI Taxonomy" id="2758573"/>
    <lineage>
        <taxon>Bacteria</taxon>
        <taxon>Bacillati</taxon>
        <taxon>Actinomycetota</taxon>
        <taxon>Actinomycetes</taxon>
        <taxon>Actinomycetales</taxon>
        <taxon>Actinomycetaceae</taxon>
        <taxon>Flaviflexus</taxon>
    </lineage>
</organism>
<dbReference type="EMBL" id="JAFFJS010000002">
    <property type="protein sequence ID" value="MBM9432736.1"/>
    <property type="molecule type" value="Genomic_DNA"/>
</dbReference>
<evidence type="ECO:0000313" key="7">
    <source>
        <dbReference type="EMBL" id="MBM9432736.1"/>
    </source>
</evidence>
<dbReference type="InterPro" id="IPR044152">
    <property type="entry name" value="YqjM-like"/>
</dbReference>
<dbReference type="Gene3D" id="3.20.20.70">
    <property type="entry name" value="Aldolase class I"/>
    <property type="match status" value="1"/>
</dbReference>
<keyword evidence="5" id="KW-0560">Oxidoreductase</keyword>
<evidence type="ECO:0000256" key="5">
    <source>
        <dbReference type="ARBA" id="ARBA00023002"/>
    </source>
</evidence>
<feature type="domain" description="NADH:flavin oxidoreductase/NADH oxidase N-terminal" evidence="6">
    <location>
        <begin position="3"/>
        <end position="342"/>
    </location>
</feature>
<keyword evidence="3" id="KW-0288">FMN</keyword>
<reference evidence="8" key="1">
    <citation type="submission" date="2021-02" db="EMBL/GenBank/DDBJ databases">
        <title>Leucobacter sp. CX169.</title>
        <authorList>
            <person name="Cheng Y."/>
        </authorList>
    </citation>
    <scope>NUCLEOTIDE SEQUENCE [LARGE SCALE GENOMIC DNA]</scope>
    <source>
        <strain evidence="8">JY899</strain>
    </source>
</reference>
<dbReference type="SUPFAM" id="SSF51395">
    <property type="entry name" value="FMN-linked oxidoreductases"/>
    <property type="match status" value="1"/>
</dbReference>
<keyword evidence="8" id="KW-1185">Reference proteome</keyword>
<comment type="caution">
    <text evidence="7">The sequence shown here is derived from an EMBL/GenBank/DDBJ whole genome shotgun (WGS) entry which is preliminary data.</text>
</comment>
<name>A0ABS2TDM2_9ACTO</name>
<dbReference type="RefSeq" id="WP_187996185.1">
    <property type="nucleotide sequence ID" value="NZ_JACEXG010000002.1"/>
</dbReference>
<comment type="cofactor">
    <cofactor evidence="1">
        <name>FMN</name>
        <dbReference type="ChEBI" id="CHEBI:58210"/>
    </cofactor>
</comment>
<dbReference type="PANTHER" id="PTHR43303:SF4">
    <property type="entry name" value="NADPH DEHYDROGENASE C23G7.10C-RELATED"/>
    <property type="match status" value="1"/>
</dbReference>
<evidence type="ECO:0000256" key="4">
    <source>
        <dbReference type="ARBA" id="ARBA00022857"/>
    </source>
</evidence>
<evidence type="ECO:0000256" key="3">
    <source>
        <dbReference type="ARBA" id="ARBA00022643"/>
    </source>
</evidence>
<evidence type="ECO:0000313" key="8">
    <source>
        <dbReference type="Proteomes" id="UP000705983"/>
    </source>
</evidence>
<accession>A0ABS2TDM2</accession>
<dbReference type="Pfam" id="PF00724">
    <property type="entry name" value="Oxidored_FMN"/>
    <property type="match status" value="1"/>
</dbReference>
<protein>
    <submittedName>
        <fullName evidence="7">NADH:flavin oxidoreductase/NADH oxidase</fullName>
    </submittedName>
</protein>
<dbReference type="PANTHER" id="PTHR43303">
    <property type="entry name" value="NADPH DEHYDROGENASE C23G7.10C-RELATED"/>
    <property type="match status" value="1"/>
</dbReference>